<proteinExistence type="predicted"/>
<dbReference type="SUPFAM" id="SSF54171">
    <property type="entry name" value="DNA-binding domain"/>
    <property type="match status" value="1"/>
</dbReference>
<dbReference type="Pfam" id="PF00847">
    <property type="entry name" value="AP2"/>
    <property type="match status" value="1"/>
</dbReference>
<accession>A0ABP0XTK1</accession>
<organism evidence="9 10">
    <name type="scientific">Citrullus colocynthis</name>
    <name type="common">colocynth</name>
    <dbReference type="NCBI Taxonomy" id="252529"/>
    <lineage>
        <taxon>Eukaryota</taxon>
        <taxon>Viridiplantae</taxon>
        <taxon>Streptophyta</taxon>
        <taxon>Embryophyta</taxon>
        <taxon>Tracheophyta</taxon>
        <taxon>Spermatophyta</taxon>
        <taxon>Magnoliopsida</taxon>
        <taxon>eudicotyledons</taxon>
        <taxon>Gunneridae</taxon>
        <taxon>Pentapetalae</taxon>
        <taxon>rosids</taxon>
        <taxon>fabids</taxon>
        <taxon>Cucurbitales</taxon>
        <taxon>Cucurbitaceae</taxon>
        <taxon>Benincaseae</taxon>
        <taxon>Citrullus</taxon>
    </lineage>
</organism>
<name>A0ABP0XTK1_9ROSI</name>
<dbReference type="InterPro" id="IPR036955">
    <property type="entry name" value="AP2/ERF_dom_sf"/>
</dbReference>
<dbReference type="SMART" id="SM00380">
    <property type="entry name" value="AP2"/>
    <property type="match status" value="1"/>
</dbReference>
<feature type="region of interest" description="Disordered" evidence="7">
    <location>
        <begin position="1"/>
        <end position="28"/>
    </location>
</feature>
<gene>
    <name evidence="9" type="ORF">CITCOLO1_LOCUS3154</name>
</gene>
<dbReference type="PANTHER" id="PTHR31677:SF118">
    <property type="entry name" value="OS04G0399800 PROTEIN"/>
    <property type="match status" value="1"/>
</dbReference>
<reference evidence="9 10" key="1">
    <citation type="submission" date="2024-03" db="EMBL/GenBank/DDBJ databases">
        <authorList>
            <person name="Gkanogiannis A."/>
            <person name="Becerra Lopez-Lavalle L."/>
        </authorList>
    </citation>
    <scope>NUCLEOTIDE SEQUENCE [LARGE SCALE GENOMIC DNA]</scope>
</reference>
<dbReference type="PROSITE" id="PS51032">
    <property type="entry name" value="AP2_ERF"/>
    <property type="match status" value="1"/>
</dbReference>
<dbReference type="Proteomes" id="UP001642487">
    <property type="component" value="Chromosome 10"/>
</dbReference>
<dbReference type="InterPro" id="IPR001471">
    <property type="entry name" value="AP2/ERF_dom"/>
</dbReference>
<evidence type="ECO:0000256" key="1">
    <source>
        <dbReference type="ARBA" id="ARBA00004123"/>
    </source>
</evidence>
<dbReference type="Gene3D" id="3.30.730.10">
    <property type="entry name" value="AP2/ERF domain"/>
    <property type="match status" value="1"/>
</dbReference>
<feature type="domain" description="AP2/ERF" evidence="8">
    <location>
        <begin position="24"/>
        <end position="81"/>
    </location>
</feature>
<evidence type="ECO:0000313" key="9">
    <source>
        <dbReference type="EMBL" id="CAK9311494.1"/>
    </source>
</evidence>
<sequence length="230" mass="25082">MSPSPSKPKRKQQPPPPAEPTPHRFLGVRRRPWGRYAAEIRDPSTKERHWLGTFDTAEEAAIAYDRAARSLRGSLARTNFLYSDSPPPPPPPSSASIYPDHPPLFLPLLQPPPPPLFHQFPPAGNSPSGIFSGDCDGGAELPPFPPAISSESENCDYNYNYNYGLMESQNVGFECFDQSSIGIGSCLGFDSSIEYVHNPMYGSMPAVSDAGAADFQSPAANFYFPPASDY</sequence>
<dbReference type="CDD" id="cd00018">
    <property type="entry name" value="AP2"/>
    <property type="match status" value="1"/>
</dbReference>
<comment type="subcellular location">
    <subcellularLocation>
        <location evidence="1">Nucleus</location>
    </subcellularLocation>
</comment>
<evidence type="ECO:0000256" key="3">
    <source>
        <dbReference type="ARBA" id="ARBA00023015"/>
    </source>
</evidence>
<keyword evidence="6" id="KW-0539">Nucleus</keyword>
<keyword evidence="3" id="KW-0805">Transcription regulation</keyword>
<evidence type="ECO:0000313" key="10">
    <source>
        <dbReference type="Proteomes" id="UP001642487"/>
    </source>
</evidence>
<evidence type="ECO:0000256" key="4">
    <source>
        <dbReference type="ARBA" id="ARBA00023125"/>
    </source>
</evidence>
<evidence type="ECO:0000256" key="5">
    <source>
        <dbReference type="ARBA" id="ARBA00023163"/>
    </source>
</evidence>
<evidence type="ECO:0000259" key="8">
    <source>
        <dbReference type="PROSITE" id="PS51032"/>
    </source>
</evidence>
<dbReference type="EMBL" id="OZ021744">
    <property type="protein sequence ID" value="CAK9311494.1"/>
    <property type="molecule type" value="Genomic_DNA"/>
</dbReference>
<dbReference type="PANTHER" id="PTHR31677">
    <property type="entry name" value="AP2 DOMAIN CLASS TRANSCRIPTION FACTOR"/>
    <property type="match status" value="1"/>
</dbReference>
<evidence type="ECO:0000256" key="7">
    <source>
        <dbReference type="SAM" id="MobiDB-lite"/>
    </source>
</evidence>
<keyword evidence="5" id="KW-0804">Transcription</keyword>
<evidence type="ECO:0000256" key="6">
    <source>
        <dbReference type="ARBA" id="ARBA00023242"/>
    </source>
</evidence>
<keyword evidence="4" id="KW-0238">DNA-binding</keyword>
<evidence type="ECO:0000256" key="2">
    <source>
        <dbReference type="ARBA" id="ARBA00022745"/>
    </source>
</evidence>
<dbReference type="InterPro" id="IPR016177">
    <property type="entry name" value="DNA-bd_dom_sf"/>
</dbReference>
<dbReference type="PRINTS" id="PR00367">
    <property type="entry name" value="ETHRSPELEMNT"/>
</dbReference>
<keyword evidence="10" id="KW-1185">Reference proteome</keyword>
<keyword evidence="2" id="KW-0936">Ethylene signaling pathway</keyword>
<protein>
    <recommendedName>
        <fullName evidence="8">AP2/ERF domain-containing protein</fullName>
    </recommendedName>
</protein>